<dbReference type="InterPro" id="IPR001227">
    <property type="entry name" value="Ac_transferase_dom_sf"/>
</dbReference>
<dbReference type="InterPro" id="IPR016035">
    <property type="entry name" value="Acyl_Trfase/lysoPLipase"/>
</dbReference>
<dbReference type="EMBL" id="JAOZYB010000222">
    <property type="protein sequence ID" value="MEB3963134.1"/>
    <property type="molecule type" value="Genomic_DNA"/>
</dbReference>
<dbReference type="SUPFAM" id="SSF51735">
    <property type="entry name" value="NAD(P)-binding Rossmann-fold domains"/>
    <property type="match status" value="1"/>
</dbReference>
<dbReference type="Proteomes" id="UP001352223">
    <property type="component" value="Unassembled WGS sequence"/>
</dbReference>
<proteinExistence type="predicted"/>
<organism evidence="5 6">
    <name type="scientific">Streptomyces kunmingensis</name>
    <dbReference type="NCBI Taxonomy" id="68225"/>
    <lineage>
        <taxon>Bacteria</taxon>
        <taxon>Bacillati</taxon>
        <taxon>Actinomycetota</taxon>
        <taxon>Actinomycetes</taxon>
        <taxon>Kitasatosporales</taxon>
        <taxon>Streptomycetaceae</taxon>
        <taxon>Streptomyces</taxon>
    </lineage>
</organism>
<evidence type="ECO:0000259" key="4">
    <source>
        <dbReference type="SMART" id="SM00827"/>
    </source>
</evidence>
<dbReference type="InterPro" id="IPR014043">
    <property type="entry name" value="Acyl_transferase_dom"/>
</dbReference>
<dbReference type="Gene3D" id="6.10.140.1830">
    <property type="match status" value="1"/>
</dbReference>
<dbReference type="InterPro" id="IPR016036">
    <property type="entry name" value="Malonyl_transacylase_ACP-bd"/>
</dbReference>
<keyword evidence="6" id="KW-1185">Reference proteome</keyword>
<dbReference type="PANTHER" id="PTHR43775">
    <property type="entry name" value="FATTY ACID SYNTHASE"/>
    <property type="match status" value="1"/>
</dbReference>
<gene>
    <name evidence="5" type="ORF">OKJ48_23210</name>
</gene>
<keyword evidence="1" id="KW-0808">Transferase</keyword>
<dbReference type="Gene3D" id="3.30.70.3290">
    <property type="match status" value="1"/>
</dbReference>
<evidence type="ECO:0000313" key="6">
    <source>
        <dbReference type="Proteomes" id="UP001352223"/>
    </source>
</evidence>
<reference evidence="5 6" key="1">
    <citation type="submission" date="2022-10" db="EMBL/GenBank/DDBJ databases">
        <authorList>
            <person name="Xie J."/>
            <person name="Shen N."/>
        </authorList>
    </citation>
    <scope>NUCLEOTIDE SEQUENCE [LARGE SCALE GENOMIC DNA]</scope>
    <source>
        <strain evidence="5 6">DSM 41681</strain>
    </source>
</reference>
<dbReference type="Pfam" id="PF00698">
    <property type="entry name" value="Acyl_transf_1"/>
    <property type="match status" value="1"/>
</dbReference>
<dbReference type="GO" id="GO:0016746">
    <property type="term" value="F:acyltransferase activity"/>
    <property type="evidence" value="ECO:0007669"/>
    <property type="project" value="UniProtKB-KW"/>
</dbReference>
<protein>
    <submittedName>
        <fullName evidence="5">Acyltransferase domain-containing protein</fullName>
    </submittedName>
</protein>
<dbReference type="InterPro" id="IPR041618">
    <property type="entry name" value="PKS_DE"/>
</dbReference>
<dbReference type="Pfam" id="PF18369">
    <property type="entry name" value="PKS_DE"/>
    <property type="match status" value="1"/>
</dbReference>
<feature type="non-terminal residue" evidence="5">
    <location>
        <position position="632"/>
    </location>
</feature>
<evidence type="ECO:0000256" key="2">
    <source>
        <dbReference type="ARBA" id="ARBA00023268"/>
    </source>
</evidence>
<evidence type="ECO:0000256" key="1">
    <source>
        <dbReference type="ARBA" id="ARBA00022679"/>
    </source>
</evidence>
<dbReference type="InterPro" id="IPR036291">
    <property type="entry name" value="NAD(P)-bd_dom_sf"/>
</dbReference>
<dbReference type="SMART" id="SM00827">
    <property type="entry name" value="PKS_AT"/>
    <property type="match status" value="1"/>
</dbReference>
<dbReference type="Gene3D" id="3.40.366.10">
    <property type="entry name" value="Malonyl-Coenzyme A Acyl Carrier Protein, domain 2"/>
    <property type="match status" value="1"/>
</dbReference>
<dbReference type="RefSeq" id="WP_324770813.1">
    <property type="nucleotide sequence ID" value="NZ_JAOZYB010000222.1"/>
</dbReference>
<dbReference type="PANTHER" id="PTHR43775:SF51">
    <property type="entry name" value="INACTIVE PHENOLPHTHIOCEROL SYNTHESIS POLYKETIDE SYNTHASE TYPE I PKS1-RELATED"/>
    <property type="match status" value="1"/>
</dbReference>
<comment type="caution">
    <text evidence="5">The sequence shown here is derived from an EMBL/GenBank/DDBJ whole genome shotgun (WGS) entry which is preliminary data.</text>
</comment>
<sequence>MVPSAGLPVVPWVVSAKTAEGVAAQSRRLAAGVEGLGAADVGLSLATTRAALEHRAFVLGADRAELRAGLGERLTPVVAREGLTGFVFSGQGGQRVGMGRELAASFPVFATVLDEVCGHFEGLRGVIREDAEALGQTGWAQPALFAVEVALFRLLESWGVKPDYLVGHSVGELAAAHVSGVLSLEDACQLVAARAGLMQALPAGGAMWAVRATLDEVTPLLVEDVSVAAVNAPGQVVLSGTHGAVEAVAARLDDRQGRWLDVSHAFHSALMDPMLVELASAAGELTYDTPRIPIISTLTGEPVTEFTASYWADQVRGTVRFADAITTLKSLNVTRFLELGPDATLTGAIDETYDGETLAVAVLNRKQPEPVTAVTALARLWADGADIDWAAFYAPTGAAVVDLPTYAFQRERFWPAVRRVPVVGSAAGDAVFWDAVERSDAEVFAAEFGVDLEAPLRETLPVFSAWQRRRHEREASDRLRYEVAWEPLRAAGDVPPDVSGGWLLVESAGAEDVWADALAEDLAGRGAEINRLRLEPADVERAALAARFEEFTGHGRVVSFLGQEEEEYRGVAATAVVVQALGDAGLDCRVWAVTSGAVSAGADAGLTRPVRAGVWGLGRVVALEEPGRWGGL</sequence>
<evidence type="ECO:0000313" key="5">
    <source>
        <dbReference type="EMBL" id="MEB3963134.1"/>
    </source>
</evidence>
<accession>A0ABU6CEI1</accession>
<feature type="domain" description="Malonyl-CoA:ACP transacylase (MAT)" evidence="4">
    <location>
        <begin position="87"/>
        <end position="367"/>
    </location>
</feature>
<keyword evidence="2" id="KW-0511">Multifunctional enzyme</keyword>
<dbReference type="SUPFAM" id="SSF52151">
    <property type="entry name" value="FabD/lysophospholipase-like"/>
    <property type="match status" value="1"/>
</dbReference>
<dbReference type="Gene3D" id="3.40.50.11460">
    <property type="match status" value="1"/>
</dbReference>
<evidence type="ECO:0000256" key="3">
    <source>
        <dbReference type="ARBA" id="ARBA00023315"/>
    </source>
</evidence>
<dbReference type="InterPro" id="IPR050091">
    <property type="entry name" value="PKS_NRPS_Biosynth_Enz"/>
</dbReference>
<name>A0ABU6CEI1_9ACTN</name>
<keyword evidence="3 5" id="KW-0012">Acyltransferase</keyword>
<dbReference type="SUPFAM" id="SSF55048">
    <property type="entry name" value="Probable ACP-binding domain of malonyl-CoA ACP transacylase"/>
    <property type="match status" value="1"/>
</dbReference>